<feature type="compositionally biased region" description="Low complexity" evidence="1">
    <location>
        <begin position="30"/>
        <end position="43"/>
    </location>
</feature>
<organism evidence="2 3">
    <name type="scientific">Camellia sinensis var. sinensis</name>
    <name type="common">China tea</name>
    <dbReference type="NCBI Taxonomy" id="542762"/>
    <lineage>
        <taxon>Eukaryota</taxon>
        <taxon>Viridiplantae</taxon>
        <taxon>Streptophyta</taxon>
        <taxon>Embryophyta</taxon>
        <taxon>Tracheophyta</taxon>
        <taxon>Spermatophyta</taxon>
        <taxon>Magnoliopsida</taxon>
        <taxon>eudicotyledons</taxon>
        <taxon>Gunneridae</taxon>
        <taxon>Pentapetalae</taxon>
        <taxon>asterids</taxon>
        <taxon>Ericales</taxon>
        <taxon>Theaceae</taxon>
        <taxon>Camellia</taxon>
    </lineage>
</organism>
<gene>
    <name evidence="2" type="ORF">TEA_014254</name>
</gene>
<dbReference type="Proteomes" id="UP000306102">
    <property type="component" value="Unassembled WGS sequence"/>
</dbReference>
<name>A0A4S4DWW7_CAMSN</name>
<protein>
    <submittedName>
        <fullName evidence="2">Uncharacterized protein</fullName>
    </submittedName>
</protein>
<evidence type="ECO:0000313" key="3">
    <source>
        <dbReference type="Proteomes" id="UP000306102"/>
    </source>
</evidence>
<proteinExistence type="predicted"/>
<evidence type="ECO:0000256" key="1">
    <source>
        <dbReference type="SAM" id="MobiDB-lite"/>
    </source>
</evidence>
<accession>A0A4S4DWW7</accession>
<dbReference type="AlphaFoldDB" id="A0A4S4DWW7"/>
<dbReference type="PANTHER" id="PTHR47458">
    <property type="entry name" value="SMAD/FHA DOMAIN-CONTAINING PROTEIN"/>
    <property type="match status" value="1"/>
</dbReference>
<dbReference type="STRING" id="542762.A0A4S4DWW7"/>
<comment type="caution">
    <text evidence="2">The sequence shown here is derived from an EMBL/GenBank/DDBJ whole genome shotgun (WGS) entry which is preliminary data.</text>
</comment>
<keyword evidence="3" id="KW-1185">Reference proteome</keyword>
<evidence type="ECO:0000313" key="2">
    <source>
        <dbReference type="EMBL" id="THG07850.1"/>
    </source>
</evidence>
<feature type="region of interest" description="Disordered" evidence="1">
    <location>
        <begin position="1"/>
        <end position="50"/>
    </location>
</feature>
<reference evidence="2 3" key="1">
    <citation type="journal article" date="2018" name="Proc. Natl. Acad. Sci. U.S.A.">
        <title>Draft genome sequence of Camellia sinensis var. sinensis provides insights into the evolution of the tea genome and tea quality.</title>
        <authorList>
            <person name="Wei C."/>
            <person name="Yang H."/>
            <person name="Wang S."/>
            <person name="Zhao J."/>
            <person name="Liu C."/>
            <person name="Gao L."/>
            <person name="Xia E."/>
            <person name="Lu Y."/>
            <person name="Tai Y."/>
            <person name="She G."/>
            <person name="Sun J."/>
            <person name="Cao H."/>
            <person name="Tong W."/>
            <person name="Gao Q."/>
            <person name="Li Y."/>
            <person name="Deng W."/>
            <person name="Jiang X."/>
            <person name="Wang W."/>
            <person name="Chen Q."/>
            <person name="Zhang S."/>
            <person name="Li H."/>
            <person name="Wu J."/>
            <person name="Wang P."/>
            <person name="Li P."/>
            <person name="Shi C."/>
            <person name="Zheng F."/>
            <person name="Jian J."/>
            <person name="Huang B."/>
            <person name="Shan D."/>
            <person name="Shi M."/>
            <person name="Fang C."/>
            <person name="Yue Y."/>
            <person name="Li F."/>
            <person name="Li D."/>
            <person name="Wei S."/>
            <person name="Han B."/>
            <person name="Jiang C."/>
            <person name="Yin Y."/>
            <person name="Xia T."/>
            <person name="Zhang Z."/>
            <person name="Bennetzen J.L."/>
            <person name="Zhao S."/>
            <person name="Wan X."/>
        </authorList>
    </citation>
    <scope>NUCLEOTIDE SEQUENCE [LARGE SCALE GENOMIC DNA]</scope>
    <source>
        <strain evidence="3">cv. Shuchazao</strain>
        <tissue evidence="2">Leaf</tissue>
    </source>
</reference>
<dbReference type="PANTHER" id="PTHR47458:SF1">
    <property type="entry name" value="SMAD_FHA DOMAIN-CONTAINING PROTEIN"/>
    <property type="match status" value="1"/>
</dbReference>
<sequence length="116" mass="12398">MAKVDEDPQTPLAPKPSPNPKDEARIISQASSSNPDDNDASPSPKNPLSPKEFIVSVAAKISSQPLQNSDPDVWGVLTAISNNARKRQQAPLFGFAVCNKCMHFTPGLMIGVYGLP</sequence>
<dbReference type="EMBL" id="SDRB02009733">
    <property type="protein sequence ID" value="THG07850.1"/>
    <property type="molecule type" value="Genomic_DNA"/>
</dbReference>